<dbReference type="Proteomes" id="UP000005631">
    <property type="component" value="Chromosome"/>
</dbReference>
<name>G8R8B2_OWEHD</name>
<dbReference type="GO" id="GO:0005975">
    <property type="term" value="P:carbohydrate metabolic process"/>
    <property type="evidence" value="ECO:0007669"/>
    <property type="project" value="UniProtKB-ARBA"/>
</dbReference>
<dbReference type="eggNOG" id="COG1357">
    <property type="taxonomic scope" value="Bacteria"/>
</dbReference>
<reference evidence="5 6" key="1">
    <citation type="journal article" date="2012" name="Stand. Genomic Sci.">
        <title>Genome sequence of the orange-pigmented seawater bacterium Owenweeksia hongkongensis type strain (UST20020801(T)).</title>
        <authorList>
            <person name="Riedel T."/>
            <person name="Held B."/>
            <person name="Nolan M."/>
            <person name="Lucas S."/>
            <person name="Lapidus A."/>
            <person name="Tice H."/>
            <person name="Del Rio T.G."/>
            <person name="Cheng J.F."/>
            <person name="Han C."/>
            <person name="Tapia R."/>
            <person name="Goodwin L.A."/>
            <person name="Pitluck S."/>
            <person name="Liolios K."/>
            <person name="Mavromatis K."/>
            <person name="Pagani I."/>
            <person name="Ivanova N."/>
            <person name="Mikhailova N."/>
            <person name="Pati A."/>
            <person name="Chen A."/>
            <person name="Palaniappan K."/>
            <person name="Rohde M."/>
            <person name="Tindall B.J."/>
            <person name="Detter J.C."/>
            <person name="Goker M."/>
            <person name="Woyke T."/>
            <person name="Bristow J."/>
            <person name="Eisen J.A."/>
            <person name="Markowitz V."/>
            <person name="Hugenholtz P."/>
            <person name="Klenk H.P."/>
            <person name="Kyrpides N.C."/>
        </authorList>
    </citation>
    <scope>NUCLEOTIDE SEQUENCE</scope>
    <source>
        <strain evidence="6">DSM 17368 / JCM 12287 / NRRL B-23963</strain>
    </source>
</reference>
<accession>G8R8B2</accession>
<dbReference type="PANTHER" id="PTHR47635">
    <property type="entry name" value="CUB DOMAIN-CONTAINING PROTEIN"/>
    <property type="match status" value="1"/>
</dbReference>
<evidence type="ECO:0000256" key="2">
    <source>
        <dbReference type="ARBA" id="ARBA00023157"/>
    </source>
</evidence>
<evidence type="ECO:0000256" key="3">
    <source>
        <dbReference type="SAM" id="Phobius"/>
    </source>
</evidence>
<dbReference type="AlphaFoldDB" id="G8R8B2"/>
<dbReference type="InterPro" id="IPR026444">
    <property type="entry name" value="Secre_tail"/>
</dbReference>
<sequence length="465" mass="50072">MHSANPQPMKRIYFAFIASLFSTLSIGQNALNFDGVDDRVSCGNGISTQISGNSITLEAWIYPTGWQPNVFQGNIINKENNNPDYGYMLRCGNGGKLNFNIGNGSWHEKTTTNNVLTLNTWQHVAGTYDGSKMRLYVNGILVDSMAANFSFTSASQNLTIGNWSDASSNRTFIGSIDEARVWNVARSRTEILNSMNGELCSVAPGLVACYRLNEGIASGNNGGKTTTVDFSNNNNNGTLNSFALTGSSSNWVAGSGITPGSNFVAVTASGCNDYRGPNGNIYDSTGVYQDTLQNIYGCDSVIETTLTIKKLNVGVTVTSSTMKADQNNGSYRWMDCNDNYKLVVGGTKQTLTPPDPNGSYAVQVSFSGCTDSSACFSLDGIGLLEAESSSIKIFPNPSEGEVVILHPQLNEGEITVVSAQGAEVYFAKFIGTSETRIKLDKLPKGVYILKVENQRASLVERLILK</sequence>
<feature type="transmembrane region" description="Helical" evidence="3">
    <location>
        <begin position="12"/>
        <end position="31"/>
    </location>
</feature>
<evidence type="ECO:0000313" key="5">
    <source>
        <dbReference type="EMBL" id="AEV33505.1"/>
    </source>
</evidence>
<dbReference type="EMBL" id="CP003156">
    <property type="protein sequence ID" value="AEV33505.1"/>
    <property type="molecule type" value="Genomic_DNA"/>
</dbReference>
<keyword evidence="3" id="KW-1133">Transmembrane helix</keyword>
<dbReference type="Pfam" id="PF13385">
    <property type="entry name" value="Laminin_G_3"/>
    <property type="match status" value="1"/>
</dbReference>
<keyword evidence="6" id="KW-1185">Reference proteome</keyword>
<gene>
    <name evidence="5" type="ordered locus">Oweho_2536</name>
</gene>
<keyword evidence="1" id="KW-0732">Signal</keyword>
<dbReference type="SUPFAM" id="SSF49899">
    <property type="entry name" value="Concanavalin A-like lectins/glucanases"/>
    <property type="match status" value="1"/>
</dbReference>
<protein>
    <recommendedName>
        <fullName evidence="4">LamG-like jellyroll fold domain-containing protein</fullName>
    </recommendedName>
</protein>
<keyword evidence="2" id="KW-1015">Disulfide bond</keyword>
<keyword evidence="3" id="KW-0812">Transmembrane</keyword>
<dbReference type="OrthoDB" id="9801383at2"/>
<dbReference type="HOGENOM" id="CLU_688405_0_0_10"/>
<dbReference type="GO" id="GO:0004553">
    <property type="term" value="F:hydrolase activity, hydrolyzing O-glycosyl compounds"/>
    <property type="evidence" value="ECO:0007669"/>
    <property type="project" value="UniProtKB-ARBA"/>
</dbReference>
<dbReference type="STRING" id="926562.Oweho_2536"/>
<evidence type="ECO:0000259" key="4">
    <source>
        <dbReference type="SMART" id="SM00560"/>
    </source>
</evidence>
<evidence type="ECO:0000313" key="6">
    <source>
        <dbReference type="Proteomes" id="UP000005631"/>
    </source>
</evidence>
<evidence type="ECO:0000256" key="1">
    <source>
        <dbReference type="ARBA" id="ARBA00022729"/>
    </source>
</evidence>
<keyword evidence="3" id="KW-0472">Membrane</keyword>
<dbReference type="KEGG" id="oho:Oweho_2536"/>
<dbReference type="NCBIfam" id="TIGR04183">
    <property type="entry name" value="Por_Secre_tail"/>
    <property type="match status" value="1"/>
</dbReference>
<proteinExistence type="predicted"/>
<dbReference type="SMART" id="SM00560">
    <property type="entry name" value="LamGL"/>
    <property type="match status" value="1"/>
</dbReference>
<dbReference type="Gene3D" id="2.60.120.200">
    <property type="match status" value="1"/>
</dbReference>
<dbReference type="InterPro" id="IPR013320">
    <property type="entry name" value="ConA-like_dom_sf"/>
</dbReference>
<dbReference type="InterPro" id="IPR006558">
    <property type="entry name" value="LamG-like"/>
</dbReference>
<dbReference type="eggNOG" id="COG3291">
    <property type="taxonomic scope" value="Bacteria"/>
</dbReference>
<dbReference type="PANTHER" id="PTHR47635:SF2">
    <property type="entry name" value="LAMG-LIKE JELLYROLL FOLD DOMAIN-CONTAINING PROTEIN"/>
    <property type="match status" value="1"/>
</dbReference>
<dbReference type="Pfam" id="PF18962">
    <property type="entry name" value="Por_Secre_tail"/>
    <property type="match status" value="1"/>
</dbReference>
<organism evidence="5 6">
    <name type="scientific">Owenweeksia hongkongensis (strain DSM 17368 / CIP 108786 / JCM 12287 / NRRL B-23963 / UST20020801)</name>
    <dbReference type="NCBI Taxonomy" id="926562"/>
    <lineage>
        <taxon>Bacteria</taxon>
        <taxon>Pseudomonadati</taxon>
        <taxon>Bacteroidota</taxon>
        <taxon>Flavobacteriia</taxon>
        <taxon>Flavobacteriales</taxon>
        <taxon>Owenweeksiaceae</taxon>
        <taxon>Owenweeksia</taxon>
    </lineage>
</organism>
<feature type="domain" description="LamG-like jellyroll fold" evidence="4">
    <location>
        <begin position="53"/>
        <end position="189"/>
    </location>
</feature>